<feature type="compositionally biased region" description="Pro residues" evidence="2">
    <location>
        <begin position="259"/>
        <end position="268"/>
    </location>
</feature>
<comment type="caution">
    <text evidence="3">The sequence shown here is derived from an EMBL/GenBank/DDBJ whole genome shotgun (WGS) entry which is preliminary data.</text>
</comment>
<evidence type="ECO:0000256" key="2">
    <source>
        <dbReference type="SAM" id="MobiDB-lite"/>
    </source>
</evidence>
<dbReference type="InterPro" id="IPR052779">
    <property type="entry name" value="WDR62"/>
</dbReference>
<accession>A0A2P4X0B1</accession>
<feature type="compositionally biased region" description="Polar residues" evidence="2">
    <location>
        <begin position="272"/>
        <end position="285"/>
    </location>
</feature>
<dbReference type="SMART" id="SM00320">
    <property type="entry name" value="WD40"/>
    <property type="match status" value="3"/>
</dbReference>
<dbReference type="SUPFAM" id="SSF50978">
    <property type="entry name" value="WD40 repeat-like"/>
    <property type="match status" value="1"/>
</dbReference>
<keyword evidence="4" id="KW-1185">Reference proteome</keyword>
<dbReference type="EMBL" id="NCKW01020123">
    <property type="protein sequence ID" value="POM58971.1"/>
    <property type="molecule type" value="Genomic_DNA"/>
</dbReference>
<dbReference type="OrthoDB" id="109229at2759"/>
<dbReference type="AlphaFoldDB" id="A0A2P4X0B1"/>
<dbReference type="PANTHER" id="PTHR45589">
    <property type="entry name" value="WD REPEAT DOMAIN 62, ISOFORM G"/>
    <property type="match status" value="1"/>
</dbReference>
<feature type="repeat" description="WD" evidence="1">
    <location>
        <begin position="189"/>
        <end position="222"/>
    </location>
</feature>
<sequence>MVIPLPLEKPITRIGAHSSKVNCFAYSNLNDDGVIFLASGGKDRLIQLYDCQKRHTVLSTLESHSAAVINVSLSRDGKTLLSCGADDVVSLSEIDVNGKVIESKVLSFSGGKVFDMVLLPDNDTVVASHSNKLEVVSAKTGKQQQTHLVGEQHHVAICPANHCVALSGSLAERTIHVVDIVTGDTIATGTGHSEAVTALKFTPDCRRLLSASSDGCIFVWRLADDIQAEIKAKLPRVSESPRQMPPPSPVTKAENQPSAMPPPAPPISRPSNTKNSILRGASSSPAVDHVHSSQTSEVDKAAPMRVSKRSPAKWKGNGVAVPGPMAGIPMEEWMRTRATAKPTIHVIDDDSQSAGMKPELKPPVNNGTLAIDRLQTPAWAKTAQPGTDFGQPIPNPTLGVEVVNYQAPVNGKWGNQIAVTLPSNNDAPGTHASDQKGPNFQPTSIVGEHTQADPVPISSTKTDMDELTELSVEMIDTSPKMSSSLAIEREQLEKRKKQIDTVNAVATMNTRLSQLGLLKALPVVASTSQSILKAPSPLKRQIVAEGNTSDLRKSPIPEVNVSPGSGYDAKNSNVSQVVKLEISECKTNVIPSQEIKPTKSEVAPDRSMSSQESMPNTQSGSDVDKVTDDLVSQALQTLNNEEPPRPLPMDVAVDVAASLSVHVSGYDSKAIKSSGKGNFLPNLPPLVEVDASLSTFTSGFVAPSESSNEVALSNVAMSEPVASSLSAFTIGYGSDTKAVQSNALVSVKPTESITIVEGSQQIPVDISLSNFTSGYGSTKGDNTVRSNEAVRPPTMASADGQDEIDPKLQEIQHLIAALRSSIANFTHS</sequence>
<feature type="region of interest" description="Disordered" evidence="2">
    <location>
        <begin position="234"/>
        <end position="320"/>
    </location>
</feature>
<feature type="region of interest" description="Disordered" evidence="2">
    <location>
        <begin position="591"/>
        <end position="624"/>
    </location>
</feature>
<evidence type="ECO:0000313" key="3">
    <source>
        <dbReference type="EMBL" id="POM58971.1"/>
    </source>
</evidence>
<feature type="compositionally biased region" description="Polar residues" evidence="2">
    <location>
        <begin position="777"/>
        <end position="786"/>
    </location>
</feature>
<feature type="region of interest" description="Disordered" evidence="2">
    <location>
        <begin position="777"/>
        <end position="801"/>
    </location>
</feature>
<dbReference type="Proteomes" id="UP000237271">
    <property type="component" value="Unassembled WGS sequence"/>
</dbReference>
<dbReference type="InterPro" id="IPR001680">
    <property type="entry name" value="WD40_rpt"/>
</dbReference>
<evidence type="ECO:0000313" key="4">
    <source>
        <dbReference type="Proteomes" id="UP000237271"/>
    </source>
</evidence>
<dbReference type="InterPro" id="IPR036322">
    <property type="entry name" value="WD40_repeat_dom_sf"/>
</dbReference>
<dbReference type="PROSITE" id="PS50082">
    <property type="entry name" value="WD_REPEATS_2"/>
    <property type="match status" value="1"/>
</dbReference>
<dbReference type="InterPro" id="IPR015943">
    <property type="entry name" value="WD40/YVTN_repeat-like_dom_sf"/>
</dbReference>
<evidence type="ECO:0000256" key="1">
    <source>
        <dbReference type="PROSITE-ProRule" id="PRU00221"/>
    </source>
</evidence>
<gene>
    <name evidence="3" type="ORF">PHPALM_36315</name>
</gene>
<dbReference type="PROSITE" id="PS50294">
    <property type="entry name" value="WD_REPEATS_REGION"/>
    <property type="match status" value="1"/>
</dbReference>
<dbReference type="Pfam" id="PF00400">
    <property type="entry name" value="WD40"/>
    <property type="match status" value="3"/>
</dbReference>
<name>A0A2P4X0B1_9STRA</name>
<dbReference type="PANTHER" id="PTHR45589:SF1">
    <property type="entry name" value="WD REPEAT DOMAIN 62, ISOFORM G"/>
    <property type="match status" value="1"/>
</dbReference>
<keyword evidence="1" id="KW-0853">WD repeat</keyword>
<dbReference type="Gene3D" id="2.130.10.10">
    <property type="entry name" value="YVTN repeat-like/Quinoprotein amine dehydrogenase"/>
    <property type="match status" value="2"/>
</dbReference>
<protein>
    <submittedName>
        <fullName evidence="3">Uncharacterized protein</fullName>
    </submittedName>
</protein>
<organism evidence="3 4">
    <name type="scientific">Phytophthora palmivora</name>
    <dbReference type="NCBI Taxonomy" id="4796"/>
    <lineage>
        <taxon>Eukaryota</taxon>
        <taxon>Sar</taxon>
        <taxon>Stramenopiles</taxon>
        <taxon>Oomycota</taxon>
        <taxon>Peronosporomycetes</taxon>
        <taxon>Peronosporales</taxon>
        <taxon>Peronosporaceae</taxon>
        <taxon>Phytophthora</taxon>
    </lineage>
</organism>
<proteinExistence type="predicted"/>
<reference evidence="3 4" key="1">
    <citation type="journal article" date="2017" name="Genome Biol. Evol.">
        <title>Phytophthora megakarya and P. palmivora, closely related causal agents of cacao black pod rot, underwent increases in genome sizes and gene numbers by different mechanisms.</title>
        <authorList>
            <person name="Ali S.S."/>
            <person name="Shao J."/>
            <person name="Lary D.J."/>
            <person name="Kronmiller B."/>
            <person name="Shen D."/>
            <person name="Strem M.D."/>
            <person name="Amoako-Attah I."/>
            <person name="Akrofi A.Y."/>
            <person name="Begoude B.A."/>
            <person name="Ten Hoopen G.M."/>
            <person name="Coulibaly K."/>
            <person name="Kebe B.I."/>
            <person name="Melnick R.L."/>
            <person name="Guiltinan M.J."/>
            <person name="Tyler B.M."/>
            <person name="Meinhardt L.W."/>
            <person name="Bailey B.A."/>
        </authorList>
    </citation>
    <scope>NUCLEOTIDE SEQUENCE [LARGE SCALE GENOMIC DNA]</scope>
    <source>
        <strain evidence="4">sbr112.9</strain>
    </source>
</reference>
<feature type="region of interest" description="Disordered" evidence="2">
    <location>
        <begin position="419"/>
        <end position="460"/>
    </location>
</feature>
<feature type="compositionally biased region" description="Polar residues" evidence="2">
    <location>
        <begin position="607"/>
        <end position="621"/>
    </location>
</feature>